<dbReference type="InterPro" id="IPR002181">
    <property type="entry name" value="Fibrinogen_a/b/g_C_dom"/>
</dbReference>
<feature type="domain" description="Fibronectin type-III" evidence="9">
    <location>
        <begin position="2696"/>
        <end position="2785"/>
    </location>
</feature>
<dbReference type="SUPFAM" id="SSF56496">
    <property type="entry name" value="Fibrinogen C-terminal domain-like"/>
    <property type="match status" value="1"/>
</dbReference>
<dbReference type="Proteomes" id="UP000826234">
    <property type="component" value="Unassembled WGS sequence"/>
</dbReference>
<evidence type="ECO:0000256" key="3">
    <source>
        <dbReference type="ARBA" id="ARBA00022530"/>
    </source>
</evidence>
<dbReference type="InterPro" id="IPR050991">
    <property type="entry name" value="ECM_Regulatory_Proteins"/>
</dbReference>
<evidence type="ECO:0000256" key="2">
    <source>
        <dbReference type="ARBA" id="ARBA00008673"/>
    </source>
</evidence>
<dbReference type="PROSITE" id="PS50853">
    <property type="entry name" value="FN3"/>
    <property type="match status" value="22"/>
</dbReference>
<dbReference type="SMART" id="SM00186">
    <property type="entry name" value="FBG"/>
    <property type="match status" value="1"/>
</dbReference>
<dbReference type="CDD" id="cd19941">
    <property type="entry name" value="TIL"/>
    <property type="match status" value="1"/>
</dbReference>
<feature type="domain" description="Fibronectin type-III" evidence="9">
    <location>
        <begin position="2601"/>
        <end position="2691"/>
    </location>
</feature>
<keyword evidence="12" id="KW-1185">Reference proteome</keyword>
<feature type="domain" description="Fibronectin type-III" evidence="9">
    <location>
        <begin position="1062"/>
        <end position="1153"/>
    </location>
</feature>
<feature type="domain" description="Fibronectin type-III" evidence="9">
    <location>
        <begin position="481"/>
        <end position="571"/>
    </location>
</feature>
<feature type="domain" description="Fibronectin type-III" evidence="9">
    <location>
        <begin position="1634"/>
        <end position="1728"/>
    </location>
</feature>
<proteinExistence type="inferred from homology"/>
<comment type="similarity">
    <text evidence="2">Belongs to the tenascin family.</text>
</comment>
<feature type="domain" description="Fibrinogen C-terminal" evidence="10">
    <location>
        <begin position="2914"/>
        <end position="3124"/>
    </location>
</feature>
<dbReference type="CDD" id="cd00087">
    <property type="entry name" value="FReD"/>
    <property type="match status" value="1"/>
</dbReference>
<feature type="region of interest" description="Disordered" evidence="7">
    <location>
        <begin position="2059"/>
        <end position="2079"/>
    </location>
</feature>
<evidence type="ECO:0000313" key="11">
    <source>
        <dbReference type="EMBL" id="KAH0630540.1"/>
    </source>
</evidence>
<organism evidence="11 12">
    <name type="scientific">Phrynosoma platyrhinos</name>
    <name type="common">Desert horned lizard</name>
    <dbReference type="NCBI Taxonomy" id="52577"/>
    <lineage>
        <taxon>Eukaryota</taxon>
        <taxon>Metazoa</taxon>
        <taxon>Chordata</taxon>
        <taxon>Craniata</taxon>
        <taxon>Vertebrata</taxon>
        <taxon>Euteleostomi</taxon>
        <taxon>Lepidosauria</taxon>
        <taxon>Squamata</taxon>
        <taxon>Bifurcata</taxon>
        <taxon>Unidentata</taxon>
        <taxon>Episquamata</taxon>
        <taxon>Toxicofera</taxon>
        <taxon>Iguania</taxon>
        <taxon>Phrynosomatidae</taxon>
        <taxon>Phrynosomatinae</taxon>
        <taxon>Phrynosoma</taxon>
    </lineage>
</organism>
<evidence type="ECO:0000256" key="7">
    <source>
        <dbReference type="SAM" id="MobiDB-lite"/>
    </source>
</evidence>
<dbReference type="PROSITE" id="PS00022">
    <property type="entry name" value="EGF_1"/>
    <property type="match status" value="2"/>
</dbReference>
<feature type="domain" description="Fibronectin type-III" evidence="9">
    <location>
        <begin position="1445"/>
        <end position="1535"/>
    </location>
</feature>
<dbReference type="InterPro" id="IPR000742">
    <property type="entry name" value="EGF"/>
</dbReference>
<feature type="domain" description="Fibronectin type-III" evidence="9">
    <location>
        <begin position="1972"/>
        <end position="2060"/>
    </location>
</feature>
<evidence type="ECO:0000313" key="12">
    <source>
        <dbReference type="Proteomes" id="UP000826234"/>
    </source>
</evidence>
<dbReference type="Pfam" id="PF00041">
    <property type="entry name" value="fn3"/>
    <property type="match status" value="22"/>
</dbReference>
<feature type="domain" description="Fibronectin type-III" evidence="9">
    <location>
        <begin position="1733"/>
        <end position="1851"/>
    </location>
</feature>
<name>A0ABQ7TL42_PHRPL</name>
<evidence type="ECO:0000256" key="4">
    <source>
        <dbReference type="ARBA" id="ARBA00022536"/>
    </source>
</evidence>
<dbReference type="Gene3D" id="3.90.215.10">
    <property type="entry name" value="Gamma Fibrinogen, chain A, domain 1"/>
    <property type="match status" value="1"/>
</dbReference>
<feature type="region of interest" description="Disordered" evidence="7">
    <location>
        <begin position="1838"/>
        <end position="1866"/>
    </location>
</feature>
<feature type="region of interest" description="Disordered" evidence="7">
    <location>
        <begin position="2389"/>
        <end position="2416"/>
    </location>
</feature>
<dbReference type="Pfam" id="PF00147">
    <property type="entry name" value="Fibrinogen_C"/>
    <property type="match status" value="1"/>
</dbReference>
<dbReference type="Pfam" id="PF25024">
    <property type="entry name" value="EGF_TEN"/>
    <property type="match status" value="1"/>
</dbReference>
<dbReference type="SUPFAM" id="SSF49265">
    <property type="entry name" value="Fibronectin type III"/>
    <property type="match status" value="23"/>
</dbReference>
<feature type="domain" description="Fibronectin type-III" evidence="9">
    <location>
        <begin position="630"/>
        <end position="720"/>
    </location>
</feature>
<feature type="domain" description="Fibronectin type-III" evidence="9">
    <location>
        <begin position="1164"/>
        <end position="1253"/>
    </location>
</feature>
<dbReference type="SMART" id="SM00181">
    <property type="entry name" value="EGF"/>
    <property type="match status" value="3"/>
</dbReference>
<evidence type="ECO:0000256" key="1">
    <source>
        <dbReference type="ARBA" id="ARBA00004498"/>
    </source>
</evidence>
<feature type="domain" description="Fibronectin type-III" evidence="9">
    <location>
        <begin position="2082"/>
        <end position="2171"/>
    </location>
</feature>
<dbReference type="PANTHER" id="PTHR46708:SF3">
    <property type="entry name" value="TENASCIN-X"/>
    <property type="match status" value="1"/>
</dbReference>
<feature type="compositionally biased region" description="Pro residues" evidence="7">
    <location>
        <begin position="332"/>
        <end position="349"/>
    </location>
</feature>
<feature type="domain" description="Fibronectin type-III" evidence="9">
    <location>
        <begin position="2419"/>
        <end position="2503"/>
    </location>
</feature>
<sequence>MLLFLYWLGASWEVQAPNPVTFPSNATVYSHIYTIKLAGDVTEGEGASSLPQEALGPPGSSRGGGLYEHTLDGPDQEHVVFTHRINLPPQSCGCPPGTEDTRDLLKRLQALENEVRTLRDTCQAGSGCCPATARSQASTGQTDIRSLCSHHGSFDLSRCQCECEMGWGGPTCAEPVCSGGCGGPERGDCVNGRCQCHPGYSGTRCEEPPSCPDDCNDQGRCVDGRCSCFPGYIGPSCSEPACPQDCQGHGKCVSGACVCDPGYSGPDCGTRVCPSNCNRRGKDRQGGEAVRLSGAETVFERRGLTPGEEYTITIRAEKGQRYGPPVSQTVQTPPPPRPPTHQYSTPPPSSRLRPDASSAHPEAPKPATRLPPSHNTTSVTKEFFLKKITQNISAKLSPYNGTLLERLESYLRASNFPVQGNRTIENVARDIYIYLIRWKPKEFQERVRERLVKETNSSFPQREFPMEGTDSVYSEGYIRLDHTKPSVIANFPDGIEVSLDGVRGLSDNVIIRFRNTGNGEGGEVMVPGDTSRAVITGLAPGTTYQVEVHGVVKGHSSKSYSFITATGTRVGRTSVFQDDLLSSFAYNVRIICLIFMLPANGASVASIPPVSPTAAKTRPVLSTTRSPEVSLKDLTVTEASPNSLRVSWSAPSSFRGFSLQYRDPQSNATPGEIRVPGTVRSVNVMGLTPRTDYELQLFGEKPNGLYEGPIATKASTAPPAESGKPTLGEISVLEVTDNAARLSWSVATGTFDSFLIQYKDAEGKPKSLPVNGDLREAIISDLVPSRKYKFNLYGLVGRKRHGPVSTEAVTVKPDKRLTAPPGLGELSASDITSDSVRLSWSVPSGSFDSFVIQYKDAEGRPQVLPIEGDTHEVTIPSLAPSHRYRFNLYGISNRKRLGPATKDYGTDVVSWSYLSYHNLTLSHITKATWSSVAKEQLRFILFYIPIAALRKEETTPEAVLGDLSVSDTTSNSVRLTWSIPTGNFDSFLLQYQDSEGNDQSLPVNRDSREVTISNLVPSQRYRFNLYGISGLQRLGPVSADAVTASQETKKEKPGETKPIQPSLGELSVSNVTSDSLLLSWTVRTGSFDSFLIQYKDAEGKTQALPVERDSREITIPNLTPSRRYKFNLYGVYGRKRSGPISTEAITASASGSPVVEAGSPVEPNLGGLSVSGVTSGSILLSWTVRTGSFDSFLIQYKDAEGKTQALPVEGDSRNATIPNLTPSHRYKFNLYGVSGRKRSSPISTEAITASQESKEQISVQPSLGELSVSDVSSNSVRLSWTIPTGSFASFLVQYKDAEGKSQALTVKGDSREVIIPNLSPSRRYKFNLYGVDGRKRSGPISTDATTASITVSQEDEEQTAVQPSLGELSVSDTTCDSVRLSWTVRTGSFDSFLVQYKDAEGKPQALPVVGDAREIIVSSLVPSRRYKFNLYGVSGRKRSVTTQLSLDRLSVTEVTNNSVRLSWLVPTGDFDSFLVQYKDPEGRLQVLPVDGVSRTFTVPNLEPSQRYKFNLYGVFGSKRYGPLSTMALTASLMEKPTPPLRLGQLTANNAMPNSLDLSWTVEEGTFDSFIIQYRDAQDKPQALPVNGSLRSLHLHDLVPSHRYQINLYGVLGRKRLGPISTEAETAPAPAPKDPPVPPSLGELSASDITSNSVHLSWTVPTGSFDSFQVQYKDAEGKPQAIPVEGVFREIIVPDLVPSRRYKFNLYGLTGRKRLGPISTDAVTVAPPAETRAPPSLGQLSVSNITSNSVHLTWTVRTGNFDSFLIQYKDAEGKPQALPLDGSTRRFDSFLIQYKDAEGKPQSLPMEGASREVTVSNLAPSRRYKFNLFGVSNRKRFGPVSSEATTAQPEEEEEEKEEEEKMDEGHKPRLGELLVSETNSDSVHLSWSVPVGRFDSFLVQYEDGEDDVQTLPVDGGSREVTVPNLVPSQRYRFDLYGISGGETLGPISTDTFTVPLPQEQQVKGTATPPPEPNLGELSVSDVTSDSVRLSWDVPRGTFDSFVVKYTDAASKPQEIPADKGTNSVVIYYLVPSYRYTFYLYGISERRLFGPVSISIVTAPGKTGGKKHQEEEADKEVPTGTEPRLGMLTVSEVTNNAARLTWTVPLGAFDSFSIQYKDAEGRPQALPVEGGFREVMIPNLVPSHKYRFNLYGISGQRRLGPISANAVTTALTTTHDGKSQEVGEEAVKEVPTGTEPRLGELTVSEVTSNTARLTWTVLLGTFDSFSIQYKDAEGRLQMLSVGGDSREVMVSNLVPSHKYRFNLYGLSGQRRLGPISANAVTTATTGDEKHQEVGEEAVKEVPTGTEPQLGELTVSKVTSKAAHLTWTVPLGTFDSFSIQYKDAEGRPRALLVEGGSREVTVPNLVPSHKYRFNLYGISGQRRLGPISANAVTTAAETPRQATEEEEEEKVLEEPSKSIQPSLGDLTVSEVTPDSLLLSWSIQEGSFDSFLIQYKDAAGKLQMLPVDGAMRSLHLYNLTPSQRYKFNVFGVSGQKRPGTKQESRAQLKLGELSARDVTAESLLLSWTVETGNFDSFIIQYRDSDGKPHALPVDGSLRSMKLHDLVPSHKYRFNLYGVSGRKRFGPVSTEAITAASEKAPPPRPSLGELSTSDINSTSIRLSWNVLTGNFDSFIVQYRDAEGKPQVLPVDRNSRGVVISNLVSSHRYKFNLYGISGRKRIGPISTEAVTERMEEPEIHPTLGDLFISEVTKDSVRLSWTIPAGRFDSFLVQYKDAEGKPQSVPVDADARTVVISNLMDSHRYKFNLYGILGRKRLGPISTDAVTAFPDAPNESASVLERLVVTEVMPTSLQLTWEVPEGEFDTFLVRYKESLLGSGKSPPPAKEVTVSGDERSTVLQLDSPRDLRFSDIRETSVVANWRAPSSRIDRYKVSFQPTDGGEPQSISVDGSKLRTTIEGLTPGASYEVTVVSIRGFEESEPLVGYVTTEHLTYPFPRDCSEESLNGPGPSRVFQRRMNGETDFWRDWQDYATGFGNLTREFWLGNDALHQLTSSGDYELRVDLHAGNESVYATYQSFRVDSPADYYRLHLGSDAFSYHSGSVFSTRDRDPNRVIIPCAVSYRGAWWYRNCHYVNLNGLYANNRDHQGINWFNWKGFEFSIPFTEMKLRPRGFQPLRRA</sequence>
<keyword evidence="3" id="KW-0964">Secreted</keyword>
<feature type="domain" description="Fibronectin type-III" evidence="9">
    <location>
        <begin position="959"/>
        <end position="1051"/>
    </location>
</feature>
<evidence type="ECO:0000259" key="9">
    <source>
        <dbReference type="PROSITE" id="PS50853"/>
    </source>
</evidence>
<evidence type="ECO:0008006" key="13">
    <source>
        <dbReference type="Google" id="ProtNLM"/>
    </source>
</evidence>
<feature type="domain" description="Fibronectin type-III" evidence="9">
    <location>
        <begin position="2505"/>
        <end position="2598"/>
    </location>
</feature>
<reference evidence="11 12" key="1">
    <citation type="journal article" date="2022" name="Gigascience">
        <title>A chromosome-level genome assembly and annotation of the desert horned lizard, Phrynosoma platyrhinos, provides insight into chromosomal rearrangements among reptiles.</title>
        <authorList>
            <person name="Koochekian N."/>
            <person name="Ascanio A."/>
            <person name="Farleigh K."/>
            <person name="Card D.C."/>
            <person name="Schield D.R."/>
            <person name="Castoe T.A."/>
            <person name="Jezkova T."/>
        </authorList>
    </citation>
    <scope>NUCLEOTIDE SEQUENCE [LARGE SCALE GENOMIC DNA]</scope>
    <source>
        <strain evidence="11">NK-2021</strain>
    </source>
</reference>
<feature type="domain" description="Fibronectin type-III" evidence="9">
    <location>
        <begin position="1868"/>
        <end position="1958"/>
    </location>
</feature>
<feature type="domain" description="Fibronectin type-III" evidence="9">
    <location>
        <begin position="2856"/>
        <end position="2948"/>
    </location>
</feature>
<dbReference type="CDD" id="cd00054">
    <property type="entry name" value="EGF_CA"/>
    <property type="match status" value="2"/>
</dbReference>
<feature type="region of interest" description="Disordered" evidence="7">
    <location>
        <begin position="1042"/>
        <end position="1063"/>
    </location>
</feature>
<feature type="domain" description="Fibronectin type-III" evidence="9">
    <location>
        <begin position="2306"/>
        <end position="2395"/>
    </location>
</feature>
<protein>
    <recommendedName>
        <fullName evidence="13">Tenascin XB</fullName>
    </recommendedName>
</protein>
<comment type="caution">
    <text evidence="11">The sequence shown here is derived from an EMBL/GenBank/DDBJ whole genome shotgun (WGS) entry which is preliminary data.</text>
</comment>
<feature type="region of interest" description="Disordered" evidence="7">
    <location>
        <begin position="44"/>
        <end position="69"/>
    </location>
</feature>
<evidence type="ECO:0000256" key="8">
    <source>
        <dbReference type="SAM" id="SignalP"/>
    </source>
</evidence>
<dbReference type="PANTHER" id="PTHR46708">
    <property type="entry name" value="TENASCIN"/>
    <property type="match status" value="1"/>
</dbReference>
<keyword evidence="4" id="KW-0245">EGF-like domain</keyword>
<feature type="region of interest" description="Disordered" evidence="7">
    <location>
        <begin position="315"/>
        <end position="377"/>
    </location>
</feature>
<feature type="domain" description="Fibronectin type-III" evidence="9">
    <location>
        <begin position="1538"/>
        <end position="1631"/>
    </location>
</feature>
<dbReference type="InterPro" id="IPR036116">
    <property type="entry name" value="FN3_sf"/>
</dbReference>
<comment type="subcellular location">
    <subcellularLocation>
        <location evidence="1">Secreted</location>
        <location evidence="1">Extracellular space</location>
        <location evidence="1">Extracellular matrix</location>
    </subcellularLocation>
</comment>
<dbReference type="InterPro" id="IPR036056">
    <property type="entry name" value="Fibrinogen-like_C"/>
</dbReference>
<dbReference type="InterPro" id="IPR014716">
    <property type="entry name" value="Fibrinogen_a/b/g_C_1"/>
</dbReference>
<keyword evidence="3" id="KW-0272">Extracellular matrix</keyword>
<feature type="signal peptide" evidence="8">
    <location>
        <begin position="1"/>
        <end position="16"/>
    </location>
</feature>
<dbReference type="PROSITE" id="PS01186">
    <property type="entry name" value="EGF_2"/>
    <property type="match status" value="2"/>
</dbReference>
<feature type="compositionally biased region" description="Acidic residues" evidence="7">
    <location>
        <begin position="1848"/>
        <end position="1861"/>
    </location>
</feature>
<evidence type="ECO:0000256" key="5">
    <source>
        <dbReference type="ARBA" id="ARBA00022729"/>
    </source>
</evidence>
<dbReference type="PROSITE" id="PS51406">
    <property type="entry name" value="FIBRINOGEN_C_2"/>
    <property type="match status" value="1"/>
</dbReference>
<dbReference type="SMART" id="SM00060">
    <property type="entry name" value="FN3"/>
    <property type="match status" value="23"/>
</dbReference>
<dbReference type="Gene3D" id="2.10.25.10">
    <property type="entry name" value="Laminin"/>
    <property type="match status" value="3"/>
</dbReference>
<keyword evidence="6" id="KW-0677">Repeat</keyword>
<keyword evidence="5 8" id="KW-0732">Signal</keyword>
<feature type="domain" description="Fibronectin type-III" evidence="9">
    <location>
        <begin position="2195"/>
        <end position="2286"/>
    </location>
</feature>
<accession>A0ABQ7TL42</accession>
<dbReference type="InterPro" id="IPR003961">
    <property type="entry name" value="FN3_dom"/>
</dbReference>
<evidence type="ECO:0000259" key="10">
    <source>
        <dbReference type="PROSITE" id="PS51406"/>
    </source>
</evidence>
<gene>
    <name evidence="11" type="ORF">JD844_013660</name>
</gene>
<feature type="domain" description="Fibronectin type-III" evidence="9">
    <location>
        <begin position="1262"/>
        <end position="1355"/>
    </location>
</feature>
<dbReference type="InterPro" id="IPR013783">
    <property type="entry name" value="Ig-like_fold"/>
</dbReference>
<feature type="domain" description="Fibronectin type-III" evidence="9">
    <location>
        <begin position="822"/>
        <end position="911"/>
    </location>
</feature>
<dbReference type="CDD" id="cd00063">
    <property type="entry name" value="FN3"/>
    <property type="match status" value="23"/>
</dbReference>
<feature type="chain" id="PRO_5046890321" description="Tenascin XB" evidence="8">
    <location>
        <begin position="17"/>
        <end position="3131"/>
    </location>
</feature>
<dbReference type="Gene3D" id="2.60.40.10">
    <property type="entry name" value="Immunoglobulins"/>
    <property type="match status" value="25"/>
</dbReference>
<feature type="domain" description="Fibronectin type-III" evidence="9">
    <location>
        <begin position="726"/>
        <end position="821"/>
    </location>
</feature>
<evidence type="ECO:0000256" key="6">
    <source>
        <dbReference type="ARBA" id="ARBA00022737"/>
    </source>
</evidence>
<dbReference type="EMBL" id="JAIPUX010000439">
    <property type="protein sequence ID" value="KAH0630540.1"/>
    <property type="molecule type" value="Genomic_DNA"/>
</dbReference>